<evidence type="ECO:0000313" key="2">
    <source>
        <dbReference type="EMBL" id="JAA68224.1"/>
    </source>
</evidence>
<dbReference type="AlphaFoldDB" id="A0A0K8RCM4"/>
<reference evidence="2" key="1">
    <citation type="submission" date="2012-12" db="EMBL/GenBank/DDBJ databases">
        <title>Identification and characterization of a phenylalanine ammonia-lyase gene family in Isatis indigotica Fort.</title>
        <authorList>
            <person name="Liu Q."/>
            <person name="Chen J."/>
            <person name="Zhou X."/>
            <person name="Di P."/>
            <person name="Xiao Y."/>
            <person name="Xuan H."/>
            <person name="Zhang L."/>
            <person name="Chen W."/>
        </authorList>
    </citation>
    <scope>NUCLEOTIDE SEQUENCE</scope>
    <source>
        <tissue evidence="2">Salivary gland</tissue>
    </source>
</reference>
<feature type="region of interest" description="Disordered" evidence="1">
    <location>
        <begin position="110"/>
        <end position="133"/>
    </location>
</feature>
<accession>A0A0K8RCM4</accession>
<name>A0A0K8RCM4_IXORI</name>
<organism evidence="2">
    <name type="scientific">Ixodes ricinus</name>
    <name type="common">Common tick</name>
    <name type="synonym">Acarus ricinus</name>
    <dbReference type="NCBI Taxonomy" id="34613"/>
    <lineage>
        <taxon>Eukaryota</taxon>
        <taxon>Metazoa</taxon>
        <taxon>Ecdysozoa</taxon>
        <taxon>Arthropoda</taxon>
        <taxon>Chelicerata</taxon>
        <taxon>Arachnida</taxon>
        <taxon>Acari</taxon>
        <taxon>Parasitiformes</taxon>
        <taxon>Ixodida</taxon>
        <taxon>Ixodoidea</taxon>
        <taxon>Ixodidae</taxon>
        <taxon>Ixodinae</taxon>
        <taxon>Ixodes</taxon>
    </lineage>
</organism>
<dbReference type="Pfam" id="PF10217">
    <property type="entry name" value="DUF2039"/>
    <property type="match status" value="1"/>
</dbReference>
<feature type="region of interest" description="Disordered" evidence="1">
    <location>
        <begin position="1"/>
        <end position="25"/>
    </location>
</feature>
<protein>
    <submittedName>
        <fullName evidence="2">Uncharacterized protein</fullName>
    </submittedName>
</protein>
<sequence length="133" mass="15343">MSSQHGNVKRTRPQKHQNSTAFKNTLHDKSLQTKKMISLKITNVCVRCKEKIEWKIKYKKYKPLTVPRKCVKCEGKTVKSAYHIICDDCSISRKVCAKCGTSENLVQDSEETEKLEETKKLGETDKFEETESD</sequence>
<proteinExistence type="evidence at transcript level"/>
<dbReference type="EMBL" id="GADI01005584">
    <property type="protein sequence ID" value="JAA68224.1"/>
    <property type="molecule type" value="mRNA"/>
</dbReference>
<evidence type="ECO:0000256" key="1">
    <source>
        <dbReference type="SAM" id="MobiDB-lite"/>
    </source>
</evidence>
<dbReference type="PANTHER" id="PTHR22876">
    <property type="entry name" value="ZGC:101016"/>
    <property type="match status" value="1"/>
</dbReference>
<dbReference type="InterPro" id="IPR019351">
    <property type="entry name" value="DUF2039"/>
</dbReference>
<dbReference type="PANTHER" id="PTHR22876:SF5">
    <property type="entry name" value="CHROMOSOME 9 OPEN READING FRAME 85"/>
    <property type="match status" value="1"/>
</dbReference>
<feature type="compositionally biased region" description="Basic and acidic residues" evidence="1">
    <location>
        <begin position="115"/>
        <end position="133"/>
    </location>
</feature>